<name>A0A7S0UIA0_9STRA</name>
<gene>
    <name evidence="3" type="ORF">PDEL1432_LOCUS3632</name>
</gene>
<protein>
    <submittedName>
        <fullName evidence="3">Uncharacterized protein</fullName>
    </submittedName>
</protein>
<keyword evidence="1" id="KW-1133">Transmembrane helix</keyword>
<sequence length="235" mass="24901">MSKALLLAILCVAFPSVSGTATLHPRLSSAGCTGHLSDLSVTSITCDYSTDGCTFGSKVFVTGQVTADNDIPRPMKVSVWTTLPSVYSVGTPVSTSYVDDVCDTGVLTTYPDGSEDTCPGAGLYNFQFVYDSSGSNDSWYAGWSGYTFGVAMHIKHEGGGSDFSTCHINVHAAGDGYATNATFVSIAALGVAGLFAGMFAKKRRKERLSSDAETEERRKEMATNFELVQDSNTIV</sequence>
<keyword evidence="2" id="KW-0732">Signal</keyword>
<evidence type="ECO:0000256" key="1">
    <source>
        <dbReference type="SAM" id="Phobius"/>
    </source>
</evidence>
<evidence type="ECO:0000313" key="3">
    <source>
        <dbReference type="EMBL" id="CAD8763591.1"/>
    </source>
</evidence>
<dbReference type="EMBL" id="HBFL01005042">
    <property type="protein sequence ID" value="CAD8763591.1"/>
    <property type="molecule type" value="Transcribed_RNA"/>
</dbReference>
<keyword evidence="1" id="KW-0812">Transmembrane</keyword>
<reference evidence="3" key="1">
    <citation type="submission" date="2021-01" db="EMBL/GenBank/DDBJ databases">
        <authorList>
            <person name="Corre E."/>
            <person name="Pelletier E."/>
            <person name="Niang G."/>
            <person name="Scheremetjew M."/>
            <person name="Finn R."/>
            <person name="Kale V."/>
            <person name="Holt S."/>
            <person name="Cochrane G."/>
            <person name="Meng A."/>
            <person name="Brown T."/>
            <person name="Cohen L."/>
        </authorList>
    </citation>
    <scope>NUCLEOTIDE SEQUENCE</scope>
    <source>
        <strain evidence="3">UNC1205</strain>
    </source>
</reference>
<proteinExistence type="predicted"/>
<accession>A0A7S0UIA0</accession>
<feature type="signal peptide" evidence="2">
    <location>
        <begin position="1"/>
        <end position="19"/>
    </location>
</feature>
<feature type="transmembrane region" description="Helical" evidence="1">
    <location>
        <begin position="177"/>
        <end position="200"/>
    </location>
</feature>
<feature type="chain" id="PRO_5030655347" evidence="2">
    <location>
        <begin position="20"/>
        <end position="235"/>
    </location>
</feature>
<dbReference type="AlphaFoldDB" id="A0A7S0UIA0"/>
<evidence type="ECO:0000256" key="2">
    <source>
        <dbReference type="SAM" id="SignalP"/>
    </source>
</evidence>
<keyword evidence="1" id="KW-0472">Membrane</keyword>
<organism evidence="3">
    <name type="scientific">Pseudo-nitzschia delicatissima</name>
    <dbReference type="NCBI Taxonomy" id="44447"/>
    <lineage>
        <taxon>Eukaryota</taxon>
        <taxon>Sar</taxon>
        <taxon>Stramenopiles</taxon>
        <taxon>Ochrophyta</taxon>
        <taxon>Bacillariophyta</taxon>
        <taxon>Bacillariophyceae</taxon>
        <taxon>Bacillariophycidae</taxon>
        <taxon>Bacillariales</taxon>
        <taxon>Bacillariaceae</taxon>
        <taxon>Pseudo-nitzschia</taxon>
    </lineage>
</organism>